<keyword evidence="8" id="KW-0812">Transmembrane</keyword>
<dbReference type="PRINTS" id="PR00344">
    <property type="entry name" value="BCTRLSENSOR"/>
</dbReference>
<comment type="catalytic activity">
    <reaction evidence="1">
        <text>ATP + protein L-histidine = ADP + protein N-phospho-L-histidine.</text>
        <dbReference type="EC" id="2.7.13.3"/>
    </reaction>
</comment>
<dbReference type="KEGG" id="ocy:OSSY52_16540"/>
<dbReference type="CDD" id="cd06225">
    <property type="entry name" value="HAMP"/>
    <property type="match status" value="1"/>
</dbReference>
<dbReference type="SUPFAM" id="SSF55874">
    <property type="entry name" value="ATPase domain of HSP90 chaperone/DNA topoisomerase II/histidine kinase"/>
    <property type="match status" value="1"/>
</dbReference>
<sequence>MTKSFKNKIIFISITLLFLALIIELFISFYGIKKLADNSEKELKIGMQNIYKEYYTNYLNSASNLIESKIKNIFENQAIAGSILQEYFDNNEDFKEITKTMIKNDYSKDKLKFNGRWYQNDSTQNTVVLVQRYCLNKDNSIRDDVLQQIHDTSILNLVLPAIYNNSSNLLWIYFSGRKNGSFMRIYPWNDVGNAMDKVYPAHTDVPNWEAFNPGLVEQFEEKRKNNSNLPLKDFSIIKGPTQDGGTGKIIMTLNYPIWDKARKKFEGSLSVDVTIQQIIDYIKEFKVVKNGFGFISQSNGNVFAINDMGIKTLGLKGEKESTIYGKKGVGYNPMKRYFKDSKYESIKNLSLTSSSAKTVFKNIVINNKKYILVMKNLNSFNTWNKNKGFYKESWTLGFFLPEESLYQTLVNSQNTINSSTQNILKYQTTIIVILVFIIGIILYYVLSKSTKNLEYLVDATQSISKGNYDFKLDIKSKDEFGKLGSSFNKMKDEIKESFKKIETQNAELKKLNDELEFKVLERTKSLNNLLEKYQKTQKQLVETEKMASLGKIVAGVAHEINTPLGISVTTVSHLKDKTKSLEKDFLNNELKKSTFENYIKDTLEISDITMFNLRRASELIQKFKKVSVETSNDIKTNFNLKDYINNTILILNKKLKQKNIEVLIKGKNIELKGYPGDWYQIINNLIMNSIIHGFENKKNGKISISFEEIENNIELIYIDNGSGIEKEIIDKIFEPFFTTKMGKGGSGLGLNLIYNLVTQKMKGSIKCESEIGKGVKFIINIPKNI</sequence>
<dbReference type="SMART" id="SM00304">
    <property type="entry name" value="HAMP"/>
    <property type="match status" value="1"/>
</dbReference>
<evidence type="ECO:0000313" key="12">
    <source>
        <dbReference type="Proteomes" id="UP000516361"/>
    </source>
</evidence>
<dbReference type="InterPro" id="IPR005467">
    <property type="entry name" value="His_kinase_dom"/>
</dbReference>
<dbReference type="PANTHER" id="PTHR43065">
    <property type="entry name" value="SENSOR HISTIDINE KINASE"/>
    <property type="match status" value="1"/>
</dbReference>
<dbReference type="GO" id="GO:0004673">
    <property type="term" value="F:protein histidine kinase activity"/>
    <property type="evidence" value="ECO:0007669"/>
    <property type="project" value="UniProtKB-EC"/>
</dbReference>
<evidence type="ECO:0000256" key="4">
    <source>
        <dbReference type="ARBA" id="ARBA00022553"/>
    </source>
</evidence>
<comment type="subcellular location">
    <subcellularLocation>
        <location evidence="2">Membrane</location>
    </subcellularLocation>
</comment>
<evidence type="ECO:0000256" key="5">
    <source>
        <dbReference type="ARBA" id="ARBA00022679"/>
    </source>
</evidence>
<dbReference type="AlphaFoldDB" id="A0A7G1G988"/>
<dbReference type="Gene3D" id="1.10.287.130">
    <property type="match status" value="1"/>
</dbReference>
<feature type="transmembrane region" description="Helical" evidence="8">
    <location>
        <begin position="426"/>
        <end position="446"/>
    </location>
</feature>
<dbReference type="CDD" id="cd00075">
    <property type="entry name" value="HATPase"/>
    <property type="match status" value="1"/>
</dbReference>
<feature type="coiled-coil region" evidence="7">
    <location>
        <begin position="491"/>
        <end position="546"/>
    </location>
</feature>
<dbReference type="PANTHER" id="PTHR43065:SF42">
    <property type="entry name" value="TWO-COMPONENT SENSOR PPRA"/>
    <property type="match status" value="1"/>
</dbReference>
<evidence type="ECO:0000256" key="8">
    <source>
        <dbReference type="SAM" id="Phobius"/>
    </source>
</evidence>
<keyword evidence="7" id="KW-0175">Coiled coil</keyword>
<evidence type="ECO:0000256" key="1">
    <source>
        <dbReference type="ARBA" id="ARBA00000085"/>
    </source>
</evidence>
<keyword evidence="4" id="KW-0597">Phosphoprotein</keyword>
<keyword evidence="12" id="KW-1185">Reference proteome</keyword>
<feature type="domain" description="HAMP" evidence="10">
    <location>
        <begin position="447"/>
        <end position="499"/>
    </location>
</feature>
<dbReference type="InParanoid" id="A0A7G1G988"/>
<dbReference type="PROSITE" id="PS50109">
    <property type="entry name" value="HIS_KIN"/>
    <property type="match status" value="1"/>
</dbReference>
<evidence type="ECO:0000256" key="2">
    <source>
        <dbReference type="ARBA" id="ARBA00004370"/>
    </source>
</evidence>
<dbReference type="Gene3D" id="6.10.340.10">
    <property type="match status" value="1"/>
</dbReference>
<dbReference type="SMART" id="SM00387">
    <property type="entry name" value="HATPase_c"/>
    <property type="match status" value="1"/>
</dbReference>
<evidence type="ECO:0000256" key="3">
    <source>
        <dbReference type="ARBA" id="ARBA00012438"/>
    </source>
</evidence>
<keyword evidence="8" id="KW-1133">Transmembrane helix</keyword>
<dbReference type="EMBL" id="AP018712">
    <property type="protein sequence ID" value="BBE31513.1"/>
    <property type="molecule type" value="Genomic_DNA"/>
</dbReference>
<dbReference type="RefSeq" id="WP_190614092.1">
    <property type="nucleotide sequence ID" value="NZ_AP018712.1"/>
</dbReference>
<dbReference type="Pfam" id="PF02518">
    <property type="entry name" value="HATPase_c"/>
    <property type="match status" value="1"/>
</dbReference>
<evidence type="ECO:0000256" key="7">
    <source>
        <dbReference type="SAM" id="Coils"/>
    </source>
</evidence>
<accession>A0A7G1G988</accession>
<reference evidence="11 12" key="1">
    <citation type="submission" date="2018-06" db="EMBL/GenBank/DDBJ databases">
        <title>Genome sequencing of Oceanotoga sp. sy52.</title>
        <authorList>
            <person name="Mori K."/>
        </authorList>
    </citation>
    <scope>NUCLEOTIDE SEQUENCE [LARGE SCALE GENOMIC DNA]</scope>
    <source>
        <strain evidence="12">sy52</strain>
    </source>
</reference>
<evidence type="ECO:0000259" key="9">
    <source>
        <dbReference type="PROSITE" id="PS50109"/>
    </source>
</evidence>
<dbReference type="SUPFAM" id="SSF158472">
    <property type="entry name" value="HAMP domain-like"/>
    <property type="match status" value="1"/>
</dbReference>
<feature type="transmembrane region" description="Helical" evidence="8">
    <location>
        <begin position="9"/>
        <end position="32"/>
    </location>
</feature>
<dbReference type="Gene3D" id="3.30.565.10">
    <property type="entry name" value="Histidine kinase-like ATPase, C-terminal domain"/>
    <property type="match status" value="1"/>
</dbReference>
<organism evidence="11 12">
    <name type="scientific">Tepiditoga spiralis</name>
    <dbReference type="NCBI Taxonomy" id="2108365"/>
    <lineage>
        <taxon>Bacteria</taxon>
        <taxon>Thermotogati</taxon>
        <taxon>Thermotogota</taxon>
        <taxon>Thermotogae</taxon>
        <taxon>Petrotogales</taxon>
        <taxon>Petrotogaceae</taxon>
        <taxon>Tepiditoga</taxon>
    </lineage>
</organism>
<dbReference type="GO" id="GO:0007165">
    <property type="term" value="P:signal transduction"/>
    <property type="evidence" value="ECO:0007669"/>
    <property type="project" value="InterPro"/>
</dbReference>
<feature type="domain" description="Histidine kinase" evidence="9">
    <location>
        <begin position="555"/>
        <end position="785"/>
    </location>
</feature>
<dbReference type="InterPro" id="IPR036890">
    <property type="entry name" value="HATPase_C_sf"/>
</dbReference>
<dbReference type="EC" id="2.7.13.3" evidence="3"/>
<gene>
    <name evidence="11" type="ORF">OSSY52_16540</name>
</gene>
<evidence type="ECO:0000313" key="11">
    <source>
        <dbReference type="EMBL" id="BBE31513.1"/>
    </source>
</evidence>
<dbReference type="Gene3D" id="3.30.450.20">
    <property type="entry name" value="PAS domain"/>
    <property type="match status" value="1"/>
</dbReference>
<name>A0A7G1G988_9BACT</name>
<protein>
    <recommendedName>
        <fullName evidence="3">histidine kinase</fullName>
        <ecNumber evidence="3">2.7.13.3</ecNumber>
    </recommendedName>
</protein>
<evidence type="ECO:0000256" key="6">
    <source>
        <dbReference type="ARBA" id="ARBA00022777"/>
    </source>
</evidence>
<dbReference type="GO" id="GO:0016020">
    <property type="term" value="C:membrane"/>
    <property type="evidence" value="ECO:0007669"/>
    <property type="project" value="UniProtKB-SubCell"/>
</dbReference>
<keyword evidence="8" id="KW-0472">Membrane</keyword>
<dbReference type="InterPro" id="IPR004358">
    <property type="entry name" value="Sig_transdc_His_kin-like_C"/>
</dbReference>
<dbReference type="Pfam" id="PF00672">
    <property type="entry name" value="HAMP"/>
    <property type="match status" value="1"/>
</dbReference>
<evidence type="ECO:0000259" key="10">
    <source>
        <dbReference type="PROSITE" id="PS50885"/>
    </source>
</evidence>
<dbReference type="InterPro" id="IPR003594">
    <property type="entry name" value="HATPase_dom"/>
</dbReference>
<dbReference type="PROSITE" id="PS50885">
    <property type="entry name" value="HAMP"/>
    <property type="match status" value="1"/>
</dbReference>
<dbReference type="Proteomes" id="UP000516361">
    <property type="component" value="Chromosome"/>
</dbReference>
<keyword evidence="5" id="KW-0808">Transferase</keyword>
<dbReference type="InterPro" id="IPR003660">
    <property type="entry name" value="HAMP_dom"/>
</dbReference>
<proteinExistence type="predicted"/>
<keyword evidence="6" id="KW-0418">Kinase</keyword>